<proteinExistence type="predicted"/>
<dbReference type="EMBL" id="CP003221">
    <property type="protein sequence ID" value="EGJ49025.1"/>
    <property type="molecule type" value="Genomic_DNA"/>
</dbReference>
<accession>F3YVZ5</accession>
<dbReference type="HOGENOM" id="CLU_1376208_0_0_7"/>
<feature type="region of interest" description="Disordered" evidence="1">
    <location>
        <begin position="162"/>
        <end position="198"/>
    </location>
</feature>
<dbReference type="KEGG" id="daf:Desaf_0673"/>
<feature type="compositionally biased region" description="Basic and acidic residues" evidence="1">
    <location>
        <begin position="162"/>
        <end position="173"/>
    </location>
</feature>
<evidence type="ECO:0000313" key="2">
    <source>
        <dbReference type="EMBL" id="EGJ49025.1"/>
    </source>
</evidence>
<dbReference type="Proteomes" id="UP000007844">
    <property type="component" value="Chromosome"/>
</dbReference>
<name>F3YVZ5_DESAF</name>
<gene>
    <name evidence="2" type="ORF">Desaf_0673</name>
</gene>
<keyword evidence="3" id="KW-1185">Reference proteome</keyword>
<evidence type="ECO:0000313" key="3">
    <source>
        <dbReference type="Proteomes" id="UP000007844"/>
    </source>
</evidence>
<dbReference type="AlphaFoldDB" id="F3YVZ5"/>
<sequence>MICSALNRSFGAVTHAECHETILAADRAVIMICLGCHRGMALALSTSMPVRQPAMPEPARTVQLVQPEPPAIEPMVQPEPGPFPTPKLDVATLARIVREALPEAEACALGLEYLAGHCDSDAKQVEAMLASLGMTIFKAPMSFQGRVQREVSVNKKLRAWAEKGGAHERRNEEAIDAGQQGYPAPPSCTGQEAEPYGP</sequence>
<dbReference type="RefSeq" id="WP_014258861.1">
    <property type="nucleotide sequence ID" value="NC_016629.1"/>
</dbReference>
<evidence type="ECO:0000256" key="1">
    <source>
        <dbReference type="SAM" id="MobiDB-lite"/>
    </source>
</evidence>
<reference evidence="2 3" key="1">
    <citation type="journal article" date="2011" name="J. Bacteriol.">
        <title>Genome sequence of the mercury-methylating and pleomorphic Desulfovibrio africanus Strain Walvis Bay.</title>
        <authorList>
            <person name="Brown S.D."/>
            <person name="Wall J.D."/>
            <person name="Kucken A.M."/>
            <person name="Gilmour C.C."/>
            <person name="Podar M."/>
            <person name="Brandt C.C."/>
            <person name="Teshima H."/>
            <person name="Detter J.C."/>
            <person name="Han C.S."/>
            <person name="Land M.L."/>
            <person name="Lucas S."/>
            <person name="Han J."/>
            <person name="Pennacchio L."/>
            <person name="Nolan M."/>
            <person name="Pitluck S."/>
            <person name="Woyke T."/>
            <person name="Goodwin L."/>
            <person name="Palumbo A.V."/>
            <person name="Elias D.A."/>
        </authorList>
    </citation>
    <scope>NUCLEOTIDE SEQUENCE [LARGE SCALE GENOMIC DNA]</scope>
    <source>
        <strain evidence="2 3">Walvis Bay</strain>
    </source>
</reference>
<protein>
    <submittedName>
        <fullName evidence="2">Uncharacterized protein</fullName>
    </submittedName>
</protein>
<dbReference type="STRING" id="690850.Desaf_0673"/>
<organism evidence="2 3">
    <name type="scientific">Desulfocurvibacter africanus subsp. africanus str. Walvis Bay</name>
    <dbReference type="NCBI Taxonomy" id="690850"/>
    <lineage>
        <taxon>Bacteria</taxon>
        <taxon>Pseudomonadati</taxon>
        <taxon>Thermodesulfobacteriota</taxon>
        <taxon>Desulfovibrionia</taxon>
        <taxon>Desulfovibrionales</taxon>
        <taxon>Desulfovibrionaceae</taxon>
        <taxon>Desulfocurvibacter</taxon>
    </lineage>
</organism>